<dbReference type="GO" id="GO:0043565">
    <property type="term" value="F:sequence-specific DNA binding"/>
    <property type="evidence" value="ECO:0007669"/>
    <property type="project" value="TreeGrafter"/>
</dbReference>
<dbReference type="EMBL" id="NJGC01000003">
    <property type="protein sequence ID" value="PAM73738.1"/>
    <property type="molecule type" value="Genomic_DNA"/>
</dbReference>
<evidence type="ECO:0000259" key="5">
    <source>
        <dbReference type="PROSITE" id="PS50931"/>
    </source>
</evidence>
<dbReference type="InterPro" id="IPR036388">
    <property type="entry name" value="WH-like_DNA-bd_sf"/>
</dbReference>
<comment type="similarity">
    <text evidence="1">Belongs to the LysR transcriptional regulatory family.</text>
</comment>
<keyword evidence="2" id="KW-0805">Transcription regulation</keyword>
<dbReference type="InterPro" id="IPR036390">
    <property type="entry name" value="WH_DNA-bd_sf"/>
</dbReference>
<dbReference type="InterPro" id="IPR005119">
    <property type="entry name" value="LysR_subst-bd"/>
</dbReference>
<evidence type="ECO:0000256" key="3">
    <source>
        <dbReference type="ARBA" id="ARBA00023125"/>
    </source>
</evidence>
<dbReference type="GO" id="GO:0006351">
    <property type="term" value="P:DNA-templated transcription"/>
    <property type="evidence" value="ECO:0007669"/>
    <property type="project" value="TreeGrafter"/>
</dbReference>
<dbReference type="RefSeq" id="WP_095377314.1">
    <property type="nucleotide sequence ID" value="NZ_NJGC01000003.1"/>
</dbReference>
<dbReference type="Gene3D" id="3.40.190.10">
    <property type="entry name" value="Periplasmic binding protein-like II"/>
    <property type="match status" value="2"/>
</dbReference>
<organism evidence="6 7">
    <name type="scientific">Stenotrophomonas maltophilia</name>
    <name type="common">Pseudomonas maltophilia</name>
    <name type="synonym">Xanthomonas maltophilia</name>
    <dbReference type="NCBI Taxonomy" id="40324"/>
    <lineage>
        <taxon>Bacteria</taxon>
        <taxon>Pseudomonadati</taxon>
        <taxon>Pseudomonadota</taxon>
        <taxon>Gammaproteobacteria</taxon>
        <taxon>Lysobacterales</taxon>
        <taxon>Lysobacteraceae</taxon>
        <taxon>Stenotrophomonas</taxon>
        <taxon>Stenotrophomonas maltophilia group</taxon>
    </lineage>
</organism>
<feature type="domain" description="HTH lysR-type" evidence="5">
    <location>
        <begin position="5"/>
        <end position="62"/>
    </location>
</feature>
<sequence length="304" mass="32478">MRIPVPLNALRAFEAAARHLSIKDAALELAVTPSAVSHQLRTLEDLLGVELLRRVGATVELTDAGRRLAPTLNAGFSHIAASVQTLRDERLDGPLRLHTLPAIAINRLAPRLTAYPFGTAESALDITTVQGHADLAAGTADVGLWFGEPPWPGLVSETLFAGTLGVYARAGSLAATSEGRLAQLAQAHLFVSRYGLHWEQWLQTLPAGPQHPALITQVDSCGLALQAASEGTGLCLVVAQLAERSVRAGLLEPLFDHEVPAGGDFHLVYPPALGEDRRLDALRTWLREHCPPVDDADDPKALTT</sequence>
<dbReference type="Pfam" id="PF03466">
    <property type="entry name" value="LysR_substrate"/>
    <property type="match status" value="1"/>
</dbReference>
<evidence type="ECO:0000256" key="2">
    <source>
        <dbReference type="ARBA" id="ARBA00023015"/>
    </source>
</evidence>
<keyword evidence="4" id="KW-0804">Transcription</keyword>
<evidence type="ECO:0000256" key="4">
    <source>
        <dbReference type="ARBA" id="ARBA00023163"/>
    </source>
</evidence>
<protein>
    <submittedName>
        <fullName evidence="6">LysR family transcriptional regulator</fullName>
    </submittedName>
</protein>
<name>A0A270NQ74_STEMA</name>
<accession>A0A270NQ74</accession>
<dbReference type="AlphaFoldDB" id="A0A270NQ74"/>
<dbReference type="Pfam" id="PF00126">
    <property type="entry name" value="HTH_1"/>
    <property type="match status" value="1"/>
</dbReference>
<gene>
    <name evidence="6" type="ORF">CEK00_04180</name>
</gene>
<dbReference type="Gene3D" id="1.10.10.10">
    <property type="entry name" value="Winged helix-like DNA-binding domain superfamily/Winged helix DNA-binding domain"/>
    <property type="match status" value="1"/>
</dbReference>
<keyword evidence="3" id="KW-0238">DNA-binding</keyword>
<dbReference type="Proteomes" id="UP000216433">
    <property type="component" value="Unassembled WGS sequence"/>
</dbReference>
<proteinExistence type="inferred from homology"/>
<dbReference type="SUPFAM" id="SSF46785">
    <property type="entry name" value="Winged helix' DNA-binding domain"/>
    <property type="match status" value="1"/>
</dbReference>
<evidence type="ECO:0000256" key="1">
    <source>
        <dbReference type="ARBA" id="ARBA00009437"/>
    </source>
</evidence>
<dbReference type="PANTHER" id="PTHR30537">
    <property type="entry name" value="HTH-TYPE TRANSCRIPTIONAL REGULATOR"/>
    <property type="match status" value="1"/>
</dbReference>
<reference evidence="6 7" key="1">
    <citation type="submission" date="2017-06" db="EMBL/GenBank/DDBJ databases">
        <title>Genome sequencing and assembly of Stenotrophomonas maltophilia DF07.</title>
        <authorList>
            <person name="Iyer R."/>
        </authorList>
    </citation>
    <scope>NUCLEOTIDE SEQUENCE [LARGE SCALE GENOMIC DNA]</scope>
    <source>
        <strain evidence="6 7">DF07</strain>
    </source>
</reference>
<dbReference type="GO" id="GO:0003700">
    <property type="term" value="F:DNA-binding transcription factor activity"/>
    <property type="evidence" value="ECO:0007669"/>
    <property type="project" value="InterPro"/>
</dbReference>
<dbReference type="PROSITE" id="PS50931">
    <property type="entry name" value="HTH_LYSR"/>
    <property type="match status" value="1"/>
</dbReference>
<dbReference type="SUPFAM" id="SSF53850">
    <property type="entry name" value="Periplasmic binding protein-like II"/>
    <property type="match status" value="1"/>
</dbReference>
<dbReference type="PANTHER" id="PTHR30537:SF79">
    <property type="entry name" value="TRANSCRIPTIONAL REGULATOR-RELATED"/>
    <property type="match status" value="1"/>
</dbReference>
<evidence type="ECO:0000313" key="7">
    <source>
        <dbReference type="Proteomes" id="UP000216433"/>
    </source>
</evidence>
<dbReference type="InterPro" id="IPR058163">
    <property type="entry name" value="LysR-type_TF_proteobact-type"/>
</dbReference>
<dbReference type="InterPro" id="IPR000847">
    <property type="entry name" value="LysR_HTH_N"/>
</dbReference>
<comment type="caution">
    <text evidence="6">The sequence shown here is derived from an EMBL/GenBank/DDBJ whole genome shotgun (WGS) entry which is preliminary data.</text>
</comment>
<evidence type="ECO:0000313" key="6">
    <source>
        <dbReference type="EMBL" id="PAM73738.1"/>
    </source>
</evidence>